<feature type="compositionally biased region" description="Polar residues" evidence="6">
    <location>
        <begin position="1"/>
        <end position="15"/>
    </location>
</feature>
<keyword evidence="8" id="KW-1185">Reference proteome</keyword>
<proteinExistence type="predicted"/>
<organism evidence="7">
    <name type="scientific">Salvia splendens</name>
    <name type="common">Scarlet sage</name>
    <dbReference type="NCBI Taxonomy" id="180675"/>
    <lineage>
        <taxon>Eukaryota</taxon>
        <taxon>Viridiplantae</taxon>
        <taxon>Streptophyta</taxon>
        <taxon>Embryophyta</taxon>
        <taxon>Tracheophyta</taxon>
        <taxon>Spermatophyta</taxon>
        <taxon>Magnoliopsida</taxon>
        <taxon>eudicotyledons</taxon>
        <taxon>Gunneridae</taxon>
        <taxon>Pentapetalae</taxon>
        <taxon>asterids</taxon>
        <taxon>lamiids</taxon>
        <taxon>Lamiales</taxon>
        <taxon>Lamiaceae</taxon>
        <taxon>Nepetoideae</taxon>
        <taxon>Mentheae</taxon>
        <taxon>Salviinae</taxon>
        <taxon>Salvia</taxon>
        <taxon>Salvia subgen. Calosphace</taxon>
        <taxon>core Calosphace</taxon>
    </lineage>
</organism>
<dbReference type="Proteomes" id="UP000298416">
    <property type="component" value="Unassembled WGS sequence"/>
</dbReference>
<dbReference type="AlphaFoldDB" id="A0A8X8W2Z3"/>
<dbReference type="GO" id="GO:0005802">
    <property type="term" value="C:trans-Golgi network"/>
    <property type="evidence" value="ECO:0007669"/>
    <property type="project" value="TreeGrafter"/>
</dbReference>
<evidence type="ECO:0000256" key="1">
    <source>
        <dbReference type="ARBA" id="ARBA00004323"/>
    </source>
</evidence>
<evidence type="ECO:0000313" key="7">
    <source>
        <dbReference type="EMBL" id="KAG6386806.1"/>
    </source>
</evidence>
<evidence type="ECO:0000256" key="5">
    <source>
        <dbReference type="ARBA" id="ARBA00023034"/>
    </source>
</evidence>
<comment type="subcellular location">
    <subcellularLocation>
        <location evidence="1">Golgi apparatus membrane</location>
        <topology evidence="1">Single-pass type II membrane protein</topology>
    </subcellularLocation>
</comment>
<keyword evidence="4" id="KW-0812">Transmembrane</keyword>
<keyword evidence="2" id="KW-0328">Glycosyltransferase</keyword>
<feature type="compositionally biased region" description="Low complexity" evidence="6">
    <location>
        <begin position="22"/>
        <end position="32"/>
    </location>
</feature>
<dbReference type="EMBL" id="PNBA02000021">
    <property type="protein sequence ID" value="KAG6386806.1"/>
    <property type="molecule type" value="Genomic_DNA"/>
</dbReference>
<dbReference type="GO" id="GO:0000139">
    <property type="term" value="C:Golgi membrane"/>
    <property type="evidence" value="ECO:0007669"/>
    <property type="project" value="UniProtKB-SubCell"/>
</dbReference>
<sequence length="116" mass="12783">MVSLELPNSTMSKNSNSRRKSTTFLSSPSSSFGFYDDPDLSYTIDSPPVKNWDEKRTAWLRQHPSFAAGAESRILMVTGSQAAPCRNTAGATASAYSTTTRCSTRRCNRSGPRRPR</sequence>
<dbReference type="PANTHER" id="PTHR31311:SF46">
    <property type="entry name" value="GLYCOSYLTRANSFERASE 7"/>
    <property type="match status" value="1"/>
</dbReference>
<comment type="caution">
    <text evidence="7">The sequence shown here is derived from an EMBL/GenBank/DDBJ whole genome shotgun (WGS) entry which is preliminary data.</text>
</comment>
<accession>A0A8X8W2Z3</accession>
<evidence type="ECO:0000256" key="2">
    <source>
        <dbReference type="ARBA" id="ARBA00022676"/>
    </source>
</evidence>
<evidence type="ECO:0000313" key="8">
    <source>
        <dbReference type="Proteomes" id="UP000298416"/>
    </source>
</evidence>
<dbReference type="InterPro" id="IPR008630">
    <property type="entry name" value="Glyco_trans_34"/>
</dbReference>
<feature type="region of interest" description="Disordered" evidence="6">
    <location>
        <begin position="1"/>
        <end position="35"/>
    </location>
</feature>
<reference evidence="7" key="2">
    <citation type="submission" date="2020-08" db="EMBL/GenBank/DDBJ databases">
        <title>Plant Genome Project.</title>
        <authorList>
            <person name="Zhang R.-G."/>
        </authorList>
    </citation>
    <scope>NUCLEOTIDE SEQUENCE</scope>
    <source>
        <strain evidence="7">Huo1</strain>
        <tissue evidence="7">Leaf</tissue>
    </source>
</reference>
<keyword evidence="4" id="KW-0735">Signal-anchor</keyword>
<reference evidence="7" key="1">
    <citation type="submission" date="2018-01" db="EMBL/GenBank/DDBJ databases">
        <authorList>
            <person name="Mao J.F."/>
        </authorList>
    </citation>
    <scope>NUCLEOTIDE SEQUENCE</scope>
    <source>
        <strain evidence="7">Huo1</strain>
        <tissue evidence="7">Leaf</tissue>
    </source>
</reference>
<keyword evidence="3" id="KW-0808">Transferase</keyword>
<protein>
    <submittedName>
        <fullName evidence="7">Uncharacterized protein</fullName>
    </submittedName>
</protein>
<dbReference type="GO" id="GO:0008378">
    <property type="term" value="F:galactosyltransferase activity"/>
    <property type="evidence" value="ECO:0007669"/>
    <property type="project" value="TreeGrafter"/>
</dbReference>
<dbReference type="GO" id="GO:0005768">
    <property type="term" value="C:endosome"/>
    <property type="evidence" value="ECO:0007669"/>
    <property type="project" value="TreeGrafter"/>
</dbReference>
<evidence type="ECO:0000256" key="4">
    <source>
        <dbReference type="ARBA" id="ARBA00022968"/>
    </source>
</evidence>
<dbReference type="PANTHER" id="PTHR31311">
    <property type="entry name" value="XYLOGLUCAN 6-XYLOSYLTRANSFERASE 5-RELATED-RELATED"/>
    <property type="match status" value="1"/>
</dbReference>
<name>A0A8X8W2Z3_SALSN</name>
<evidence type="ECO:0000256" key="6">
    <source>
        <dbReference type="SAM" id="MobiDB-lite"/>
    </source>
</evidence>
<keyword evidence="5" id="KW-0333">Golgi apparatus</keyword>
<evidence type="ECO:0000256" key="3">
    <source>
        <dbReference type="ARBA" id="ARBA00022679"/>
    </source>
</evidence>
<gene>
    <name evidence="7" type="ORF">SASPL_151981</name>
</gene>